<dbReference type="InterPro" id="IPR051785">
    <property type="entry name" value="MMCE/EMCE_epimerase"/>
</dbReference>
<dbReference type="InterPro" id="IPR004360">
    <property type="entry name" value="Glyas_Fos-R_dOase_dom"/>
</dbReference>
<dbReference type="Gene3D" id="3.10.180.10">
    <property type="entry name" value="2,3-Dihydroxybiphenyl 1,2-Dioxygenase, domain 1"/>
    <property type="match status" value="2"/>
</dbReference>
<accession>A0A5B2TR88</accession>
<feature type="domain" description="VOC" evidence="2">
    <location>
        <begin position="169"/>
        <end position="322"/>
    </location>
</feature>
<dbReference type="PROSITE" id="PS51819">
    <property type="entry name" value="VOC"/>
    <property type="match status" value="2"/>
</dbReference>
<dbReference type="CDD" id="cd06587">
    <property type="entry name" value="VOC"/>
    <property type="match status" value="1"/>
</dbReference>
<name>A0A5B2TR88_9FLAO</name>
<dbReference type="GO" id="GO:0046491">
    <property type="term" value="P:L-methylmalonyl-CoA metabolic process"/>
    <property type="evidence" value="ECO:0007669"/>
    <property type="project" value="TreeGrafter"/>
</dbReference>
<dbReference type="EMBL" id="VUOE01000002">
    <property type="protein sequence ID" value="KAA2216759.1"/>
    <property type="molecule type" value="Genomic_DNA"/>
</dbReference>
<dbReference type="GO" id="GO:0004493">
    <property type="term" value="F:methylmalonyl-CoA epimerase activity"/>
    <property type="evidence" value="ECO:0007669"/>
    <property type="project" value="TreeGrafter"/>
</dbReference>
<dbReference type="PANTHER" id="PTHR43048">
    <property type="entry name" value="METHYLMALONYL-COA EPIMERASE"/>
    <property type="match status" value="1"/>
</dbReference>
<dbReference type="PANTHER" id="PTHR43048:SF3">
    <property type="entry name" value="METHYLMALONYL-COA EPIMERASE, MITOCHONDRIAL"/>
    <property type="match status" value="1"/>
</dbReference>
<feature type="domain" description="VOC" evidence="2">
    <location>
        <begin position="16"/>
        <end position="156"/>
    </location>
</feature>
<evidence type="ECO:0000259" key="2">
    <source>
        <dbReference type="PROSITE" id="PS51819"/>
    </source>
</evidence>
<dbReference type="SUPFAM" id="SSF54593">
    <property type="entry name" value="Glyoxalase/Bleomycin resistance protein/Dihydroxybiphenyl dioxygenase"/>
    <property type="match status" value="2"/>
</dbReference>
<dbReference type="GO" id="GO:0046872">
    <property type="term" value="F:metal ion binding"/>
    <property type="evidence" value="ECO:0007669"/>
    <property type="project" value="UniProtKB-KW"/>
</dbReference>
<dbReference type="InterPro" id="IPR029068">
    <property type="entry name" value="Glyas_Bleomycin-R_OHBP_Dase"/>
</dbReference>
<protein>
    <submittedName>
        <fullName evidence="3">VOC family protein</fullName>
    </submittedName>
</protein>
<gene>
    <name evidence="3" type="ORF">F0361_12255</name>
</gene>
<dbReference type="Pfam" id="PF00903">
    <property type="entry name" value="Glyoxalase"/>
    <property type="match status" value="2"/>
</dbReference>
<sequence length="363" mass="41027">MTNSSERPTTPDIINGIQQVGIGVSDTKAVFNWYRKHLGFDILVFKDEAPAALMKRYTSGEICHRNAYLSLNMLGGGGLEIWQFLSRTPQKPKFPIILGDLGINAMKIRSNDIQKSYDSLRGLELKYLTGINKTVKNGISFYFQDPWDNLVEVVQDRYFFNKTSLSTGGVLGVVIGVSQISESIRFYSDLLGYSILVSDQTLELPLNNTPDTNFGLFRKVVLAHSRPNFGGFGELLGPTQIELLQALDRKPNRIFEDRLWGDLGYIHVCFDVQGMEKLRNRAASLNYPFTVDSAQSFDMGDAAGHFSYVEDPDGTLIEFVETHKVPILKPLGIYLDLKKRNPHKPLPKWMVRTLRFHKVSKDI</sequence>
<evidence type="ECO:0000256" key="1">
    <source>
        <dbReference type="ARBA" id="ARBA00022723"/>
    </source>
</evidence>
<dbReference type="RefSeq" id="WP_154918880.1">
    <property type="nucleotide sequence ID" value="NZ_VUOE01000002.1"/>
</dbReference>
<dbReference type="AlphaFoldDB" id="A0A5B2TR88"/>
<organism evidence="3 4">
    <name type="scientific">Maribacter flavus</name>
    <dbReference type="NCBI Taxonomy" id="1658664"/>
    <lineage>
        <taxon>Bacteria</taxon>
        <taxon>Pseudomonadati</taxon>
        <taxon>Bacteroidota</taxon>
        <taxon>Flavobacteriia</taxon>
        <taxon>Flavobacteriales</taxon>
        <taxon>Flavobacteriaceae</taxon>
        <taxon>Maribacter</taxon>
    </lineage>
</organism>
<comment type="caution">
    <text evidence="3">The sequence shown here is derived from an EMBL/GenBank/DDBJ whole genome shotgun (WGS) entry which is preliminary data.</text>
</comment>
<evidence type="ECO:0000313" key="4">
    <source>
        <dbReference type="Proteomes" id="UP000323188"/>
    </source>
</evidence>
<keyword evidence="1" id="KW-0479">Metal-binding</keyword>
<evidence type="ECO:0000313" key="3">
    <source>
        <dbReference type="EMBL" id="KAA2216759.1"/>
    </source>
</evidence>
<proteinExistence type="predicted"/>
<reference evidence="3 4" key="1">
    <citation type="submission" date="2019-09" db="EMBL/GenBank/DDBJ databases">
        <authorList>
            <person name="Khan S.A."/>
            <person name="Jeon C.O."/>
            <person name="Chun B.H."/>
            <person name="Jeong S.E."/>
        </authorList>
    </citation>
    <scope>NUCLEOTIDE SEQUENCE [LARGE SCALE GENOMIC DNA]</scope>
    <source>
        <strain evidence="3 4">KCTC 42508</strain>
    </source>
</reference>
<dbReference type="InterPro" id="IPR037523">
    <property type="entry name" value="VOC_core"/>
</dbReference>
<dbReference type="Proteomes" id="UP000323188">
    <property type="component" value="Unassembled WGS sequence"/>
</dbReference>